<name>A0A0M2H8C9_MICTR</name>
<gene>
    <name evidence="2" type="primary">epsO</name>
    <name evidence="2" type="ORF">RS82_03437</name>
</gene>
<dbReference type="InterPro" id="IPR007345">
    <property type="entry name" value="Polysacch_pyruvyl_Trfase"/>
</dbReference>
<dbReference type="EC" id="2.-.-.-" evidence="2"/>
<accession>A0A0M2H8C9</accession>
<feature type="domain" description="Polysaccharide pyruvyl transferase" evidence="1">
    <location>
        <begin position="40"/>
        <end position="305"/>
    </location>
</feature>
<keyword evidence="2" id="KW-0808">Transferase</keyword>
<protein>
    <submittedName>
        <fullName evidence="2">Putative pyruvyl transferase EpsO</fullName>
        <ecNumber evidence="2">2.-.-.-</ecNumber>
    </submittedName>
</protein>
<dbReference type="Pfam" id="PF04230">
    <property type="entry name" value="PS_pyruv_trans"/>
    <property type="match status" value="1"/>
</dbReference>
<dbReference type="AlphaFoldDB" id="A0A0M2H8C9"/>
<organism evidence="2 3">
    <name type="scientific">Microbacterium trichothecenolyticum</name>
    <name type="common">Aureobacterium trichothecenolyticum</name>
    <dbReference type="NCBI Taxonomy" id="69370"/>
    <lineage>
        <taxon>Bacteria</taxon>
        <taxon>Bacillati</taxon>
        <taxon>Actinomycetota</taxon>
        <taxon>Actinomycetes</taxon>
        <taxon>Micrococcales</taxon>
        <taxon>Microbacteriaceae</taxon>
        <taxon>Microbacterium</taxon>
    </lineage>
</organism>
<evidence type="ECO:0000313" key="3">
    <source>
        <dbReference type="Proteomes" id="UP000034098"/>
    </source>
</evidence>
<proteinExistence type="predicted"/>
<dbReference type="Proteomes" id="UP000034098">
    <property type="component" value="Unassembled WGS sequence"/>
</dbReference>
<dbReference type="PATRIC" id="fig|69370.6.peg.3501"/>
<dbReference type="OrthoDB" id="5242601at2"/>
<comment type="caution">
    <text evidence="2">The sequence shown here is derived from an EMBL/GenBank/DDBJ whole genome shotgun (WGS) entry which is preliminary data.</text>
</comment>
<dbReference type="EMBL" id="JYJA01000039">
    <property type="protein sequence ID" value="KJL40821.1"/>
    <property type="molecule type" value="Genomic_DNA"/>
</dbReference>
<dbReference type="RefSeq" id="WP_084695726.1">
    <property type="nucleotide sequence ID" value="NZ_JYJA01000039.1"/>
</dbReference>
<evidence type="ECO:0000259" key="1">
    <source>
        <dbReference type="Pfam" id="PF04230"/>
    </source>
</evidence>
<reference evidence="2 3" key="1">
    <citation type="submission" date="2015-02" db="EMBL/GenBank/DDBJ databases">
        <title>Draft genome sequences of ten Microbacterium spp. with emphasis on heavy metal contaminated environments.</title>
        <authorList>
            <person name="Corretto E."/>
        </authorList>
    </citation>
    <scope>NUCLEOTIDE SEQUENCE [LARGE SCALE GENOMIC DNA]</scope>
    <source>
        <strain evidence="2 3">DSM 8608</strain>
    </source>
</reference>
<dbReference type="GO" id="GO:0016740">
    <property type="term" value="F:transferase activity"/>
    <property type="evidence" value="ECO:0007669"/>
    <property type="project" value="UniProtKB-KW"/>
</dbReference>
<keyword evidence="3" id="KW-1185">Reference proteome</keyword>
<sequence>MHSADREILQSIRNDTSRTWTSLIGDASDVVLLDVPSHRNAGDSMIWGGEVEYLRQIGKRVALSSDLRRYSADVINAKSSEDTPLLLHGGGNFGDVWPVFQRGREEVVRDFPRRKIIQLPQSIKFETAESAARANAIFGAHADFTLIVRDEQSLERASRGLPDVRTVLSPDAALGWSPAAPDIDARGVLALLREDHEALHPLKTAILPYLGADDEATDWHIGWPTVAKWHLLKTPGRVTSVVPALRNSPSYRRVLESAGNALLEMNLDSAVRLFAGRPLVVTDRLHAHVLATLLGIPNIVFDNSYGKISAIVRAYTGQFSTTNFVSSMEEGLDLISDFREPAQR</sequence>
<evidence type="ECO:0000313" key="2">
    <source>
        <dbReference type="EMBL" id="KJL40821.1"/>
    </source>
</evidence>